<proteinExistence type="predicted"/>
<dbReference type="AlphaFoldDB" id="A0A916RLA8"/>
<sequence length="189" mass="20901">MSWFPPDFADVVTPGHQSPALTSHNPWLWAYNSDVHPDGCPVDNMWALTEPEWAGKVAFPDPQLRNETMFWFNQMETNSDEQMAQAHEAYFGAPLETEEASATAEWVKRFAGNNPTIARGDSDVVPIVGASTEEDSRIGFLSTAIFPHAERDGYNMAVCDGMQPFVGQLAPRVAVIAAGTQHRSFGKMR</sequence>
<dbReference type="Gene3D" id="3.40.190.10">
    <property type="entry name" value="Periplasmic binding protein-like II"/>
    <property type="match status" value="1"/>
</dbReference>
<name>A0A916RLA8_9HYPH</name>
<dbReference type="RefSeq" id="WP_127071559.1">
    <property type="nucleotide sequence ID" value="NZ_BMKB01000007.1"/>
</dbReference>
<accession>A0A916RLA8</accession>
<dbReference type="OrthoDB" id="8673316at2"/>
<comment type="caution">
    <text evidence="1">The sequence shown here is derived from an EMBL/GenBank/DDBJ whole genome shotgun (WGS) entry which is preliminary data.</text>
</comment>
<dbReference type="EMBL" id="BMKB01000007">
    <property type="protein sequence ID" value="GGA60770.1"/>
    <property type="molecule type" value="Genomic_DNA"/>
</dbReference>
<gene>
    <name evidence="1" type="ORF">GCM10011499_33770</name>
</gene>
<evidence type="ECO:0000313" key="1">
    <source>
        <dbReference type="EMBL" id="GGA60770.1"/>
    </source>
</evidence>
<evidence type="ECO:0000313" key="2">
    <source>
        <dbReference type="Proteomes" id="UP000596977"/>
    </source>
</evidence>
<keyword evidence="2" id="KW-1185">Reference proteome</keyword>
<dbReference type="Proteomes" id="UP000596977">
    <property type="component" value="Unassembled WGS sequence"/>
</dbReference>
<dbReference type="SUPFAM" id="SSF53850">
    <property type="entry name" value="Periplasmic binding protein-like II"/>
    <property type="match status" value="1"/>
</dbReference>
<protein>
    <submittedName>
        <fullName evidence="1">Uncharacterized protein</fullName>
    </submittedName>
</protein>
<reference evidence="1 2" key="1">
    <citation type="journal article" date="2014" name="Int. J. Syst. Evol. Microbiol.">
        <title>Complete genome sequence of Corynebacterium casei LMG S-19264T (=DSM 44701T), isolated from a smear-ripened cheese.</title>
        <authorList>
            <consortium name="US DOE Joint Genome Institute (JGI-PGF)"/>
            <person name="Walter F."/>
            <person name="Albersmeier A."/>
            <person name="Kalinowski J."/>
            <person name="Ruckert C."/>
        </authorList>
    </citation>
    <scope>NUCLEOTIDE SEQUENCE [LARGE SCALE GENOMIC DNA]</scope>
    <source>
        <strain evidence="1 2">CGMCC 1.15896</strain>
    </source>
</reference>
<organism evidence="1 2">
    <name type="scientific">Pelagibacterium lentulum</name>
    <dbReference type="NCBI Taxonomy" id="2029865"/>
    <lineage>
        <taxon>Bacteria</taxon>
        <taxon>Pseudomonadati</taxon>
        <taxon>Pseudomonadota</taxon>
        <taxon>Alphaproteobacteria</taxon>
        <taxon>Hyphomicrobiales</taxon>
        <taxon>Devosiaceae</taxon>
        <taxon>Pelagibacterium</taxon>
    </lineage>
</organism>